<feature type="compositionally biased region" description="Basic and acidic residues" evidence="1">
    <location>
        <begin position="268"/>
        <end position="295"/>
    </location>
</feature>
<sequence length="418" mass="46659">MRQVALNQRADLQRMRARQRTTQREIEENSKEEHESRYCRLCRLAYRQPKNLHQASEHHKTIKKFLMPYCGSCHLAFKNAMLYENHRCSLDHIRNKARNDESGSDDSVDEREIDLNKFHTVDSVGEIDVDMIDADVDAMVTEAEAALKSEDEETRKRALIGPDYIKVIEAFYCELCNHYSAKADDVSLEDYTKKHCMQHSHVKAFLRNKEETEKKNKTEEGDEDDHDDDKKAGDDDADGDEDIDGKLNEDDDEYDDDGDAEVEEGDATNDKKMWEEVDKDLGDLLAEVETRGHKEDEEDEEDESVLNIDIESEKNKAKDGKEEANGDTDEGAAKENAPVAKSPEKKHAASAPTTPTAKTTAAASQPAKMATPKPTAKATKPGPASTKRNVLVSVKRTSAAAIKAATKSASNAAAADSK</sequence>
<feature type="compositionally biased region" description="Basic and acidic residues" evidence="1">
    <location>
        <begin position="311"/>
        <end position="324"/>
    </location>
</feature>
<evidence type="ECO:0000313" key="3">
    <source>
        <dbReference type="FlyBase" id="FBgn0027567"/>
    </source>
</evidence>
<dbReference type="HOGENOM" id="CLU_332967_0_0_1"/>
<dbReference type="InterPro" id="IPR026811">
    <property type="entry name" value="CIZ1"/>
</dbReference>
<dbReference type="PANTHER" id="PTHR15491">
    <property type="match status" value="1"/>
</dbReference>
<evidence type="ECO:0000313" key="2">
    <source>
        <dbReference type="EMBL" id="AAD38621.1"/>
    </source>
</evidence>
<protein>
    <submittedName>
        <fullName evidence="2">BcDNA.GH07921</fullName>
    </submittedName>
</protein>
<accession>Q7KMK8</accession>
<name>Q7KMK8_DROME</name>
<feature type="compositionally biased region" description="Acidic residues" evidence="1">
    <location>
        <begin position="235"/>
        <end position="267"/>
    </location>
</feature>
<dbReference type="PANTHER" id="PTHR15491:SF18">
    <property type="entry name" value="CIZ1 ZINC FINGER PROTEIN, ISOFORM A"/>
    <property type="match status" value="1"/>
</dbReference>
<feature type="compositionally biased region" description="Low complexity" evidence="1">
    <location>
        <begin position="349"/>
        <end position="387"/>
    </location>
</feature>
<dbReference type="Bgee" id="FBgn0027567">
    <property type="expression patterns" value="Expressed in adult oenocyte (Drosophila) in body wall and 281 other cell types or tissues"/>
</dbReference>
<dbReference type="AGR" id="FB:FBgn0027567"/>
<organism evidence="2">
    <name type="scientific">Drosophila melanogaster</name>
    <name type="common">Fruit fly</name>
    <dbReference type="NCBI Taxonomy" id="7227"/>
    <lineage>
        <taxon>Eukaryota</taxon>
        <taxon>Metazoa</taxon>
        <taxon>Ecdysozoa</taxon>
        <taxon>Arthropoda</taxon>
        <taxon>Hexapoda</taxon>
        <taxon>Insecta</taxon>
        <taxon>Pterygota</taxon>
        <taxon>Neoptera</taxon>
        <taxon>Endopterygota</taxon>
        <taxon>Diptera</taxon>
        <taxon>Brachycera</taxon>
        <taxon>Muscomorpha</taxon>
        <taxon>Ephydroidea</taxon>
        <taxon>Drosophilidae</taxon>
        <taxon>Drosophila</taxon>
        <taxon>Sophophora</taxon>
    </lineage>
</organism>
<dbReference type="PeptideAtlas" id="Q7KMK8"/>
<feature type="compositionally biased region" description="Basic and acidic residues" evidence="1">
    <location>
        <begin position="207"/>
        <end position="219"/>
    </location>
</feature>
<dbReference type="ExpressionAtlas" id="Q7KMK8">
    <property type="expression patterns" value="baseline and differential"/>
</dbReference>
<dbReference type="AlphaFoldDB" id="Q7KMK8"/>
<dbReference type="FlyBase" id="FBgn0027567">
    <property type="gene designation" value="Ciz1"/>
</dbReference>
<dbReference type="EMBL" id="AF145646">
    <property type="protein sequence ID" value="AAD38621.1"/>
    <property type="molecule type" value="mRNA"/>
</dbReference>
<reference evidence="2" key="1">
    <citation type="submission" date="1999-04" db="EMBL/GenBank/DDBJ databases">
        <title>Full length Drosophila melanogaster cDNA sequence.</title>
        <authorList>
            <person name="Rubin G.M."/>
            <person name="Wan K.H."/>
            <person name="Harvey D."/>
            <person name="Lewis S.E."/>
            <person name="Brokstein P."/>
            <person name="Tsang G."/>
            <person name="Agbayani A."/>
            <person name="Arcaina T.T."/>
            <person name="Baxter E."/>
            <person name="Blazej R.G."/>
            <person name="Butenhoff C."/>
            <person name="Champe M."/>
            <person name="Chavez C."/>
            <person name="Chew M."/>
            <person name="Doyle C.M."/>
            <person name="Farfan D.E."/>
            <person name="Frise E."/>
            <person name="Galle R."/>
            <person name="George R.A."/>
            <person name="Harris N.L."/>
            <person name="Hoskins R.A."/>
            <person name="Evans-Holm M."/>
            <person name="Houston K.A."/>
            <person name="Hummasti S.R."/>
            <person name="Kim E."/>
            <person name="Li P."/>
            <person name="Moshrefi M."/>
            <person name="Pacleb J.M."/>
            <person name="Park S."/>
            <person name="Sequeira A."/>
            <person name="Sethi H."/>
            <person name="Snir E."/>
            <person name="Svirskas R.R."/>
            <person name="Weinburg T."/>
            <person name="Celniker S.E."/>
        </authorList>
    </citation>
    <scope>NUCLEOTIDE SEQUENCE</scope>
</reference>
<feature type="region of interest" description="Disordered" evidence="1">
    <location>
        <begin position="207"/>
        <end position="392"/>
    </location>
</feature>
<proteinExistence type="evidence at transcript level"/>
<evidence type="ECO:0000256" key="1">
    <source>
        <dbReference type="SAM" id="MobiDB-lite"/>
    </source>
</evidence>
<dbReference type="OrthoDB" id="6354489at2759"/>
<dbReference type="VEuPathDB" id="VectorBase:FBgn0027567"/>
<gene>
    <name evidence="3" type="primary">Ciz1</name>
    <name evidence="2" type="synonym">BcDNA.GH07921</name>
    <name evidence="3" type="ORF">CG8108</name>
</gene>